<dbReference type="SMART" id="SM00131">
    <property type="entry name" value="KU"/>
    <property type="match status" value="1"/>
</dbReference>
<dbReference type="Pfam" id="PF00014">
    <property type="entry name" value="Kunitz_BPTI"/>
    <property type="match status" value="1"/>
</dbReference>
<keyword evidence="2" id="KW-0722">Serine protease inhibitor</keyword>
<dbReference type="SUPFAM" id="SSF57362">
    <property type="entry name" value="BPTI-like"/>
    <property type="match status" value="1"/>
</dbReference>
<name>A0A443R8D3_9ACAR</name>
<comment type="caution">
    <text evidence="5">The sequence shown here is derived from an EMBL/GenBank/DDBJ whole genome shotgun (WGS) entry which is preliminary data.</text>
</comment>
<organism evidence="5 6">
    <name type="scientific">Dinothrombium tinctorium</name>
    <dbReference type="NCBI Taxonomy" id="1965070"/>
    <lineage>
        <taxon>Eukaryota</taxon>
        <taxon>Metazoa</taxon>
        <taxon>Ecdysozoa</taxon>
        <taxon>Arthropoda</taxon>
        <taxon>Chelicerata</taxon>
        <taxon>Arachnida</taxon>
        <taxon>Acari</taxon>
        <taxon>Acariformes</taxon>
        <taxon>Trombidiformes</taxon>
        <taxon>Prostigmata</taxon>
        <taxon>Anystina</taxon>
        <taxon>Parasitengona</taxon>
        <taxon>Trombidioidea</taxon>
        <taxon>Trombidiidae</taxon>
        <taxon>Dinothrombium</taxon>
    </lineage>
</organism>
<keyword evidence="1" id="KW-0646">Protease inhibitor</keyword>
<dbReference type="GO" id="GO:0004867">
    <property type="term" value="F:serine-type endopeptidase inhibitor activity"/>
    <property type="evidence" value="ECO:0007669"/>
    <property type="project" value="UniProtKB-KW"/>
</dbReference>
<dbReference type="AlphaFoldDB" id="A0A443R8D3"/>
<evidence type="ECO:0000313" key="5">
    <source>
        <dbReference type="EMBL" id="RWS11528.1"/>
    </source>
</evidence>
<keyword evidence="6" id="KW-1185">Reference proteome</keyword>
<dbReference type="PROSITE" id="PS50279">
    <property type="entry name" value="BPTI_KUNITZ_2"/>
    <property type="match status" value="1"/>
</dbReference>
<feature type="domain" description="BPTI/Kunitz inhibitor" evidence="4">
    <location>
        <begin position="73"/>
        <end position="131"/>
    </location>
</feature>
<evidence type="ECO:0000256" key="3">
    <source>
        <dbReference type="ARBA" id="ARBA00023157"/>
    </source>
</evidence>
<accession>A0A443R8D3</accession>
<dbReference type="Gene3D" id="4.10.410.10">
    <property type="entry name" value="Pancreatic trypsin inhibitor Kunitz domain"/>
    <property type="match status" value="1"/>
</dbReference>
<dbReference type="EMBL" id="NCKU01001668">
    <property type="protein sequence ID" value="RWS11528.1"/>
    <property type="molecule type" value="Genomic_DNA"/>
</dbReference>
<proteinExistence type="predicted"/>
<evidence type="ECO:0000313" key="6">
    <source>
        <dbReference type="Proteomes" id="UP000285301"/>
    </source>
</evidence>
<keyword evidence="3" id="KW-1015">Disulfide bond</keyword>
<dbReference type="InterPro" id="IPR036880">
    <property type="entry name" value="Kunitz_BPTI_sf"/>
</dbReference>
<evidence type="ECO:0000259" key="4">
    <source>
        <dbReference type="PROSITE" id="PS50279"/>
    </source>
</evidence>
<gene>
    <name evidence="5" type="ORF">B4U79_18044</name>
</gene>
<evidence type="ECO:0000256" key="1">
    <source>
        <dbReference type="ARBA" id="ARBA00022690"/>
    </source>
</evidence>
<sequence>MVNDKNKIREKRASIAESKRMFTRQFMVTPPPSFEPNAIEINSLGQPIEKGKKFEIPDKIIKRLPGINTGKFCSYPPDSGVWCTKAEGDLPPQSLHFYFDNEANTCKCFFYNRCNGNENNFVTFEQCVDRMKLCGVPRNSRRAEVTNSNLNRNEDASQSIQCEYFP</sequence>
<dbReference type="PANTHER" id="PTHR10083">
    <property type="entry name" value="KUNITZ-TYPE PROTEASE INHIBITOR-RELATED"/>
    <property type="match status" value="1"/>
</dbReference>
<dbReference type="InterPro" id="IPR050098">
    <property type="entry name" value="TFPI/VKTCI-like"/>
</dbReference>
<dbReference type="PANTHER" id="PTHR10083:SF374">
    <property type="entry name" value="BPTI_KUNITZ INHIBITOR DOMAIN-CONTAINING PROTEIN"/>
    <property type="match status" value="1"/>
</dbReference>
<dbReference type="CDD" id="cd00109">
    <property type="entry name" value="Kunitz-type"/>
    <property type="match status" value="1"/>
</dbReference>
<dbReference type="InterPro" id="IPR002223">
    <property type="entry name" value="Kunitz_BPTI"/>
</dbReference>
<reference evidence="5 6" key="1">
    <citation type="journal article" date="2018" name="Gigascience">
        <title>Genomes of trombidid mites reveal novel predicted allergens and laterally-transferred genes associated with secondary metabolism.</title>
        <authorList>
            <person name="Dong X."/>
            <person name="Chaisiri K."/>
            <person name="Xia D."/>
            <person name="Armstrong S.D."/>
            <person name="Fang Y."/>
            <person name="Donnelly M.J."/>
            <person name="Kadowaki T."/>
            <person name="McGarry J.W."/>
            <person name="Darby A.C."/>
            <person name="Makepeace B.L."/>
        </authorList>
    </citation>
    <scope>NUCLEOTIDE SEQUENCE [LARGE SCALE GENOMIC DNA]</scope>
    <source>
        <strain evidence="5">UoL-WK</strain>
    </source>
</reference>
<protein>
    <recommendedName>
        <fullName evidence="4">BPTI/Kunitz inhibitor domain-containing protein</fullName>
    </recommendedName>
</protein>
<dbReference type="Proteomes" id="UP000285301">
    <property type="component" value="Unassembled WGS sequence"/>
</dbReference>
<evidence type="ECO:0000256" key="2">
    <source>
        <dbReference type="ARBA" id="ARBA00022900"/>
    </source>
</evidence>
<dbReference type="GO" id="GO:0005615">
    <property type="term" value="C:extracellular space"/>
    <property type="evidence" value="ECO:0007669"/>
    <property type="project" value="TreeGrafter"/>
</dbReference>
<dbReference type="OrthoDB" id="4473401at2759"/>